<sequence length="41" mass="4948">MFLFTRVLYGRYQERKAKLKNNFQKIQSALVTPFVIKKKTI</sequence>
<organism evidence="1 2">
    <name type="scientific">Bacillus cereus (strain B4264)</name>
    <dbReference type="NCBI Taxonomy" id="405532"/>
    <lineage>
        <taxon>Bacteria</taxon>
        <taxon>Bacillati</taxon>
        <taxon>Bacillota</taxon>
        <taxon>Bacilli</taxon>
        <taxon>Bacillales</taxon>
        <taxon>Bacillaceae</taxon>
        <taxon>Bacillus</taxon>
        <taxon>Bacillus cereus group</taxon>
    </lineage>
</organism>
<accession>B7H9T8</accession>
<gene>
    <name evidence="1" type="ordered locus">BCB4264_A0565</name>
</gene>
<reference evidence="1 2" key="1">
    <citation type="submission" date="2008-10" db="EMBL/GenBank/DDBJ databases">
        <title>Genome sequence of Bacillus cereus B4264.</title>
        <authorList>
            <person name="Dodson R.J."/>
            <person name="Durkin A.S."/>
            <person name="Rosovitz M.J."/>
            <person name="Rasko D.A."/>
            <person name="Hoffmaster A."/>
            <person name="Ravel J."/>
            <person name="Sutton G."/>
        </authorList>
    </citation>
    <scope>NUCLEOTIDE SEQUENCE [LARGE SCALE GENOMIC DNA]</scope>
    <source>
        <strain evidence="1 2">B4264</strain>
    </source>
</reference>
<dbReference type="AlphaFoldDB" id="B7H9T8"/>
<evidence type="ECO:0000313" key="2">
    <source>
        <dbReference type="Proteomes" id="UP000007096"/>
    </source>
</evidence>
<dbReference type="HOGENOM" id="CLU_3265192_0_0_9"/>
<name>B7H9T8_BACC4</name>
<proteinExistence type="predicted"/>
<dbReference type="KEGG" id="bcb:BCB4264_A0565"/>
<evidence type="ECO:0000313" key="1">
    <source>
        <dbReference type="EMBL" id="ACK63901.1"/>
    </source>
</evidence>
<protein>
    <submittedName>
        <fullName evidence="1">Uncharacterized protein</fullName>
    </submittedName>
</protein>
<dbReference type="Proteomes" id="UP000007096">
    <property type="component" value="Chromosome"/>
</dbReference>
<dbReference type="EMBL" id="CP001176">
    <property type="protein sequence ID" value="ACK63901.1"/>
    <property type="molecule type" value="Genomic_DNA"/>
</dbReference>